<proteinExistence type="predicted"/>
<evidence type="ECO:0000313" key="1">
    <source>
        <dbReference type="EMBL" id="JAD30995.1"/>
    </source>
</evidence>
<sequence>MQNFFSEFMIDMNNLFPFIHFYSSFHWSAWNI</sequence>
<reference evidence="1" key="1">
    <citation type="submission" date="2014-09" db="EMBL/GenBank/DDBJ databases">
        <authorList>
            <person name="Magalhaes I.L.F."/>
            <person name="Oliveira U."/>
            <person name="Santos F.R."/>
            <person name="Vidigal T.H.D.A."/>
            <person name="Brescovit A.D."/>
            <person name="Santos A.J."/>
        </authorList>
    </citation>
    <scope>NUCLEOTIDE SEQUENCE</scope>
    <source>
        <tissue evidence="1">Shoot tissue taken approximately 20 cm above the soil surface</tissue>
    </source>
</reference>
<name>A0A0A8Z2L1_ARUDO</name>
<protein>
    <submittedName>
        <fullName evidence="1">Uncharacterized protein</fullName>
    </submittedName>
</protein>
<reference evidence="1" key="2">
    <citation type="journal article" date="2015" name="Data Brief">
        <title>Shoot transcriptome of the giant reed, Arundo donax.</title>
        <authorList>
            <person name="Barrero R.A."/>
            <person name="Guerrero F.D."/>
            <person name="Moolhuijzen P."/>
            <person name="Goolsby J.A."/>
            <person name="Tidwell J."/>
            <person name="Bellgard S.E."/>
            <person name="Bellgard M.I."/>
        </authorList>
    </citation>
    <scope>NUCLEOTIDE SEQUENCE</scope>
    <source>
        <tissue evidence="1">Shoot tissue taken approximately 20 cm above the soil surface</tissue>
    </source>
</reference>
<accession>A0A0A8Z2L1</accession>
<dbReference type="AlphaFoldDB" id="A0A0A8Z2L1"/>
<organism evidence="1">
    <name type="scientific">Arundo donax</name>
    <name type="common">Giant reed</name>
    <name type="synonym">Donax arundinaceus</name>
    <dbReference type="NCBI Taxonomy" id="35708"/>
    <lineage>
        <taxon>Eukaryota</taxon>
        <taxon>Viridiplantae</taxon>
        <taxon>Streptophyta</taxon>
        <taxon>Embryophyta</taxon>
        <taxon>Tracheophyta</taxon>
        <taxon>Spermatophyta</taxon>
        <taxon>Magnoliopsida</taxon>
        <taxon>Liliopsida</taxon>
        <taxon>Poales</taxon>
        <taxon>Poaceae</taxon>
        <taxon>PACMAD clade</taxon>
        <taxon>Arundinoideae</taxon>
        <taxon>Arundineae</taxon>
        <taxon>Arundo</taxon>
    </lineage>
</organism>
<dbReference type="EMBL" id="GBRH01266900">
    <property type="protein sequence ID" value="JAD30995.1"/>
    <property type="molecule type" value="Transcribed_RNA"/>
</dbReference>